<dbReference type="InterPro" id="IPR009056">
    <property type="entry name" value="Cyt_c-like_dom"/>
</dbReference>
<evidence type="ECO:0000259" key="9">
    <source>
        <dbReference type="PROSITE" id="PS51007"/>
    </source>
</evidence>
<evidence type="ECO:0000256" key="3">
    <source>
        <dbReference type="ARBA" id="ARBA00022723"/>
    </source>
</evidence>
<dbReference type="EMBL" id="JAJPWV010000003">
    <property type="protein sequence ID" value="MCD8740823.1"/>
    <property type="molecule type" value="Genomic_DNA"/>
</dbReference>
<dbReference type="RefSeq" id="WP_232177223.1">
    <property type="nucleotide sequence ID" value="NZ_JAJPWV010000003.1"/>
</dbReference>
<keyword evidence="5 6" id="KW-0408">Iron</keyword>
<dbReference type="Gene3D" id="1.10.760.10">
    <property type="entry name" value="Cytochrome c-like domain"/>
    <property type="match status" value="1"/>
</dbReference>
<accession>A0ABS8U456</accession>
<dbReference type="InterPro" id="IPR038414">
    <property type="entry name" value="CcoP_N_sf"/>
</dbReference>
<gene>
    <name evidence="10" type="ORF">LT679_09445</name>
</gene>
<dbReference type="InterPro" id="IPR036909">
    <property type="entry name" value="Cyt_c-like_dom_sf"/>
</dbReference>
<dbReference type="Proteomes" id="UP001199919">
    <property type="component" value="Unassembled WGS sequence"/>
</dbReference>
<evidence type="ECO:0000256" key="7">
    <source>
        <dbReference type="SAM" id="Phobius"/>
    </source>
</evidence>
<evidence type="ECO:0000256" key="8">
    <source>
        <dbReference type="SAM" id="SignalP"/>
    </source>
</evidence>
<dbReference type="InterPro" id="IPR008168">
    <property type="entry name" value="Cyt_C_IC"/>
</dbReference>
<keyword evidence="7" id="KW-0472">Membrane</keyword>
<reference evidence="10 11" key="1">
    <citation type="submission" date="2021-12" db="EMBL/GenBank/DDBJ databases">
        <title>Mucilaginibacter roseus genome.</title>
        <authorList>
            <person name="Ferreira J.R."/>
            <person name="Newman J.D."/>
        </authorList>
    </citation>
    <scope>NUCLEOTIDE SEQUENCE [LARGE SCALE GENOMIC DNA]</scope>
    <source>
        <strain evidence="10 11">LMG 28454</strain>
    </source>
</reference>
<name>A0ABS8U456_9SPHI</name>
<dbReference type="PRINTS" id="PR00605">
    <property type="entry name" value="CYTCHROMECIC"/>
</dbReference>
<dbReference type="Pfam" id="PF14715">
    <property type="entry name" value="FixP_N"/>
    <property type="match status" value="1"/>
</dbReference>
<keyword evidence="4" id="KW-0249">Electron transport</keyword>
<comment type="caution">
    <text evidence="10">The sequence shown here is derived from an EMBL/GenBank/DDBJ whole genome shotgun (WGS) entry which is preliminary data.</text>
</comment>
<dbReference type="Pfam" id="PF13442">
    <property type="entry name" value="Cytochrome_CBB3"/>
    <property type="match status" value="1"/>
</dbReference>
<evidence type="ECO:0000256" key="2">
    <source>
        <dbReference type="ARBA" id="ARBA00022617"/>
    </source>
</evidence>
<keyword evidence="8" id="KW-0732">Signal</keyword>
<dbReference type="PROSITE" id="PS51007">
    <property type="entry name" value="CYTC"/>
    <property type="match status" value="1"/>
</dbReference>
<evidence type="ECO:0000313" key="10">
    <source>
        <dbReference type="EMBL" id="MCD8740823.1"/>
    </source>
</evidence>
<keyword evidence="2 6" id="KW-0349">Heme</keyword>
<keyword evidence="11" id="KW-1185">Reference proteome</keyword>
<keyword evidence="1" id="KW-0813">Transport</keyword>
<feature type="chain" id="PRO_5047409943" evidence="8">
    <location>
        <begin position="22"/>
        <end position="296"/>
    </location>
</feature>
<evidence type="ECO:0000256" key="5">
    <source>
        <dbReference type="ARBA" id="ARBA00023004"/>
    </source>
</evidence>
<feature type="signal peptide" evidence="8">
    <location>
        <begin position="1"/>
        <end position="21"/>
    </location>
</feature>
<evidence type="ECO:0000256" key="1">
    <source>
        <dbReference type="ARBA" id="ARBA00022448"/>
    </source>
</evidence>
<proteinExistence type="predicted"/>
<feature type="transmembrane region" description="Helical" evidence="7">
    <location>
        <begin position="124"/>
        <end position="147"/>
    </location>
</feature>
<dbReference type="PANTHER" id="PTHR33751:SF1">
    <property type="entry name" value="CBB3-TYPE CYTOCHROME C OXIDASE SUBUNIT FIXP"/>
    <property type="match status" value="1"/>
</dbReference>
<evidence type="ECO:0000256" key="4">
    <source>
        <dbReference type="ARBA" id="ARBA00022982"/>
    </source>
</evidence>
<dbReference type="PANTHER" id="PTHR33751">
    <property type="entry name" value="CBB3-TYPE CYTOCHROME C OXIDASE SUBUNIT FIXP"/>
    <property type="match status" value="1"/>
</dbReference>
<dbReference type="SUPFAM" id="SSF46626">
    <property type="entry name" value="Cytochrome c"/>
    <property type="match status" value="1"/>
</dbReference>
<dbReference type="InterPro" id="IPR050597">
    <property type="entry name" value="Cytochrome_c_Oxidase_Subunit"/>
</dbReference>
<keyword evidence="3 6" id="KW-0479">Metal-binding</keyword>
<organism evidence="10 11">
    <name type="scientific">Mucilaginibacter roseus</name>
    <dbReference type="NCBI Taxonomy" id="1528868"/>
    <lineage>
        <taxon>Bacteria</taxon>
        <taxon>Pseudomonadati</taxon>
        <taxon>Bacteroidota</taxon>
        <taxon>Sphingobacteriia</taxon>
        <taxon>Sphingobacteriales</taxon>
        <taxon>Sphingobacteriaceae</taxon>
        <taxon>Mucilaginibacter</taxon>
    </lineage>
</organism>
<evidence type="ECO:0000256" key="6">
    <source>
        <dbReference type="PROSITE-ProRule" id="PRU00433"/>
    </source>
</evidence>
<feature type="domain" description="Cytochrome c" evidence="9">
    <location>
        <begin position="191"/>
        <end position="270"/>
    </location>
</feature>
<keyword evidence="7" id="KW-1133">Transmembrane helix</keyword>
<feature type="transmembrane region" description="Helical" evidence="7">
    <location>
        <begin position="37"/>
        <end position="55"/>
    </location>
</feature>
<sequence>MKKLLTAFLLITTLGTAPVMAADDTLVPVDTMNYIGYGAIMLMLVLFVITMLVLLRTFKVLTRLLLGAEAKNMSAVAEAEVIPPKPKNSLVNKLLSLRPMAEEQSLLTEHDFDGIKELNNPTPAWFMGLFYITIAFAIGYLLVYHVFGIGQLQDQEYQTEITVANKEKEAFLAKSANRVDENSVTLSTDGAVLQSGATVFKTHCAACHGEKGQGVVGPNLTDEYWLHGGKINDVFKTIKYGVQAKGMPNWEKQLTPKQIADVASYIKSIYGTKPAGAKEPQGDIYKDDAAAKTASI</sequence>
<dbReference type="InterPro" id="IPR032858">
    <property type="entry name" value="CcoP_N"/>
</dbReference>
<dbReference type="Gene3D" id="6.10.280.130">
    <property type="match status" value="1"/>
</dbReference>
<evidence type="ECO:0000313" key="11">
    <source>
        <dbReference type="Proteomes" id="UP001199919"/>
    </source>
</evidence>
<keyword evidence="7" id="KW-0812">Transmembrane</keyword>
<protein>
    <submittedName>
        <fullName evidence="10">C-type cytochrome</fullName>
    </submittedName>
</protein>